<keyword evidence="1" id="KW-0742">SOS response</keyword>
<dbReference type="Pfam" id="PF13304">
    <property type="entry name" value="AAA_21"/>
    <property type="match status" value="1"/>
</dbReference>
<dbReference type="GO" id="GO:0006302">
    <property type="term" value="P:double-strand break repair"/>
    <property type="evidence" value="ECO:0007669"/>
    <property type="project" value="TreeGrafter"/>
</dbReference>
<dbReference type="EMBL" id="BLAD01000071">
    <property type="protein sequence ID" value="GES03690.1"/>
    <property type="molecule type" value="Genomic_DNA"/>
</dbReference>
<organism evidence="3 4">
    <name type="scientific">Acrocarpospora corrugata</name>
    <dbReference type="NCBI Taxonomy" id="35763"/>
    <lineage>
        <taxon>Bacteria</taxon>
        <taxon>Bacillati</taxon>
        <taxon>Actinomycetota</taxon>
        <taxon>Actinomycetes</taxon>
        <taxon>Streptosporangiales</taxon>
        <taxon>Streptosporangiaceae</taxon>
        <taxon>Acrocarpospora</taxon>
    </lineage>
</organism>
<proteinExistence type="predicted"/>
<evidence type="ECO:0000259" key="2">
    <source>
        <dbReference type="Pfam" id="PF13304"/>
    </source>
</evidence>
<keyword evidence="1" id="KW-0227">DNA damage</keyword>
<dbReference type="SUPFAM" id="SSF52540">
    <property type="entry name" value="P-loop containing nucleoside triphosphate hydrolases"/>
    <property type="match status" value="1"/>
</dbReference>
<dbReference type="Gene3D" id="3.40.50.300">
    <property type="entry name" value="P-loop containing nucleotide triphosphate hydrolases"/>
    <property type="match status" value="1"/>
</dbReference>
<accession>A0A5M3W620</accession>
<dbReference type="InterPro" id="IPR027417">
    <property type="entry name" value="P-loop_NTPase"/>
</dbReference>
<dbReference type="RefSeq" id="WP_218034536.1">
    <property type="nucleotide sequence ID" value="NZ_BAAABN010000007.1"/>
</dbReference>
<dbReference type="GO" id="GO:0016887">
    <property type="term" value="F:ATP hydrolysis activity"/>
    <property type="evidence" value="ECO:0007669"/>
    <property type="project" value="InterPro"/>
</dbReference>
<evidence type="ECO:0000313" key="4">
    <source>
        <dbReference type="Proteomes" id="UP000334990"/>
    </source>
</evidence>
<dbReference type="AlphaFoldDB" id="A0A5M3W620"/>
<evidence type="ECO:0000256" key="1">
    <source>
        <dbReference type="ARBA" id="ARBA00023236"/>
    </source>
</evidence>
<dbReference type="Proteomes" id="UP000334990">
    <property type="component" value="Unassembled WGS sequence"/>
</dbReference>
<dbReference type="InterPro" id="IPR003959">
    <property type="entry name" value="ATPase_AAA_core"/>
</dbReference>
<dbReference type="PANTHER" id="PTHR32182">
    <property type="entry name" value="DNA REPLICATION AND REPAIR PROTEIN RECF"/>
    <property type="match status" value="1"/>
</dbReference>
<gene>
    <name evidence="3" type="ORF">Acor_57560</name>
</gene>
<reference evidence="3 4" key="1">
    <citation type="submission" date="2019-10" db="EMBL/GenBank/DDBJ databases">
        <title>Whole genome shotgun sequence of Acrocarpospora corrugata NBRC 13972.</title>
        <authorList>
            <person name="Ichikawa N."/>
            <person name="Kimura A."/>
            <person name="Kitahashi Y."/>
            <person name="Komaki H."/>
            <person name="Oguchi A."/>
        </authorList>
    </citation>
    <scope>NUCLEOTIDE SEQUENCE [LARGE SCALE GENOMIC DNA]</scope>
    <source>
        <strain evidence="3 4">NBRC 13972</strain>
    </source>
</reference>
<dbReference type="GO" id="GO:0009432">
    <property type="term" value="P:SOS response"/>
    <property type="evidence" value="ECO:0007669"/>
    <property type="project" value="UniProtKB-KW"/>
</dbReference>
<dbReference type="GO" id="GO:0000731">
    <property type="term" value="P:DNA synthesis involved in DNA repair"/>
    <property type="evidence" value="ECO:0007669"/>
    <property type="project" value="TreeGrafter"/>
</dbReference>
<name>A0A5M3W620_9ACTN</name>
<keyword evidence="4" id="KW-1185">Reference proteome</keyword>
<comment type="caution">
    <text evidence="3">The sequence shown here is derived from an EMBL/GenBank/DDBJ whole genome shotgun (WGS) entry which is preliminary data.</text>
</comment>
<dbReference type="GO" id="GO:0005524">
    <property type="term" value="F:ATP binding"/>
    <property type="evidence" value="ECO:0007669"/>
    <property type="project" value="InterPro"/>
</dbReference>
<feature type="domain" description="ATPase AAA-type core" evidence="2">
    <location>
        <begin position="27"/>
        <end position="51"/>
    </location>
</feature>
<protein>
    <recommendedName>
        <fullName evidence="2">ATPase AAA-type core domain-containing protein</fullName>
    </recommendedName>
</protein>
<sequence>MRRPLLQKLRIGGYTSIRQAEVALGDLNVLVGANGAGKSNLISAIVQLAEMLRTASRESQVLIATQSVTLMNQFELDDLIVVERVDGATTFDRPDPEGLRDWLADPGRTLGKNLLGDRPSTKPALIHRALRS</sequence>
<dbReference type="PANTHER" id="PTHR32182:SF22">
    <property type="entry name" value="ATP-DEPENDENT ENDONUCLEASE, OLD FAMILY-RELATED"/>
    <property type="match status" value="1"/>
</dbReference>
<evidence type="ECO:0000313" key="3">
    <source>
        <dbReference type="EMBL" id="GES03690.1"/>
    </source>
</evidence>